<name>A0A1S3CQS4_CUCME</name>
<dbReference type="Proteomes" id="UP001652600">
    <property type="component" value="Chromosome 4"/>
</dbReference>
<dbReference type="RefSeq" id="XP_008466113.2">
    <property type="nucleotide sequence ID" value="XM_008467891.3"/>
</dbReference>
<keyword evidence="2" id="KW-1185">Reference proteome</keyword>
<keyword evidence="1" id="KW-0812">Transmembrane</keyword>
<proteinExistence type="predicted"/>
<gene>
    <name evidence="3" type="primary">LOC103503633</name>
</gene>
<sequence>MEYDNREAQDPASLSFPVGLVLLLTFLFCMCCFFCCCLHWEKLRSFLGCPDHLHHHHPPIPPPHSPAALSPPDKFSPIHTIWKENRPQSVSVLMPGDEVPRFIAMACPPCATTAAALVEIVVQKPSQSISDSSL</sequence>
<protein>
    <submittedName>
        <fullName evidence="3">Uncharacterized protein At5g65660-like</fullName>
    </submittedName>
</protein>
<reference evidence="3" key="1">
    <citation type="submission" date="2025-08" db="UniProtKB">
        <authorList>
            <consortium name="RefSeq"/>
        </authorList>
    </citation>
    <scope>IDENTIFICATION</scope>
    <source>
        <tissue evidence="3">Stem</tissue>
    </source>
</reference>
<dbReference type="PANTHER" id="PTHR34291:SF7">
    <property type="entry name" value="PROTEIN, PUTATIVE-RELATED"/>
    <property type="match status" value="1"/>
</dbReference>
<dbReference type="InterPro" id="IPR037699">
    <property type="entry name" value="At5g65660-like"/>
</dbReference>
<dbReference type="KEGG" id="cmo:103503633"/>
<evidence type="ECO:0000256" key="1">
    <source>
        <dbReference type="SAM" id="Phobius"/>
    </source>
</evidence>
<dbReference type="GeneID" id="103503633"/>
<accession>A0A1S3CQS4</accession>
<feature type="transmembrane region" description="Helical" evidence="1">
    <location>
        <begin position="20"/>
        <end position="40"/>
    </location>
</feature>
<evidence type="ECO:0000313" key="3">
    <source>
        <dbReference type="RefSeq" id="XP_008466113.2"/>
    </source>
</evidence>
<dbReference type="InParanoid" id="A0A1S3CQS4"/>
<dbReference type="PANTHER" id="PTHR34291">
    <property type="entry name" value="HYDROXYPROLINE-RICH GLYCOPROTEIN FAMILY PROTEIN"/>
    <property type="match status" value="1"/>
</dbReference>
<evidence type="ECO:0000313" key="2">
    <source>
        <dbReference type="Proteomes" id="UP001652600"/>
    </source>
</evidence>
<keyword evidence="1" id="KW-0472">Membrane</keyword>
<keyword evidence="1" id="KW-1133">Transmembrane helix</keyword>
<dbReference type="AlphaFoldDB" id="A0A1S3CQS4"/>
<dbReference type="eggNOG" id="ENOG502ST56">
    <property type="taxonomic scope" value="Eukaryota"/>
</dbReference>
<organism evidence="2 3">
    <name type="scientific">Cucumis melo</name>
    <name type="common">Muskmelon</name>
    <dbReference type="NCBI Taxonomy" id="3656"/>
    <lineage>
        <taxon>Eukaryota</taxon>
        <taxon>Viridiplantae</taxon>
        <taxon>Streptophyta</taxon>
        <taxon>Embryophyta</taxon>
        <taxon>Tracheophyta</taxon>
        <taxon>Spermatophyta</taxon>
        <taxon>Magnoliopsida</taxon>
        <taxon>eudicotyledons</taxon>
        <taxon>Gunneridae</taxon>
        <taxon>Pentapetalae</taxon>
        <taxon>rosids</taxon>
        <taxon>fabids</taxon>
        <taxon>Cucurbitales</taxon>
        <taxon>Cucurbitaceae</taxon>
        <taxon>Benincaseae</taxon>
        <taxon>Cucumis</taxon>
    </lineage>
</organism>